<dbReference type="EMBL" id="WNYA01075622">
    <property type="protein sequence ID" value="KAG8535195.1"/>
    <property type="molecule type" value="Genomic_DNA"/>
</dbReference>
<keyword evidence="3" id="KW-1185">Reference proteome</keyword>
<organism evidence="2 3">
    <name type="scientific">Engystomops pustulosus</name>
    <name type="common">Tungara frog</name>
    <name type="synonym">Physalaemus pustulosus</name>
    <dbReference type="NCBI Taxonomy" id="76066"/>
    <lineage>
        <taxon>Eukaryota</taxon>
        <taxon>Metazoa</taxon>
        <taxon>Chordata</taxon>
        <taxon>Craniata</taxon>
        <taxon>Vertebrata</taxon>
        <taxon>Euteleostomi</taxon>
        <taxon>Amphibia</taxon>
        <taxon>Batrachia</taxon>
        <taxon>Anura</taxon>
        <taxon>Neobatrachia</taxon>
        <taxon>Hyloidea</taxon>
        <taxon>Leptodactylidae</taxon>
        <taxon>Leiuperinae</taxon>
        <taxon>Engystomops</taxon>
    </lineage>
</organism>
<evidence type="ECO:0000256" key="1">
    <source>
        <dbReference type="SAM" id="Coils"/>
    </source>
</evidence>
<comment type="caution">
    <text evidence="2">The sequence shown here is derived from an EMBL/GenBank/DDBJ whole genome shotgun (WGS) entry which is preliminary data.</text>
</comment>
<proteinExistence type="predicted"/>
<feature type="non-terminal residue" evidence="2">
    <location>
        <position position="1"/>
    </location>
</feature>
<dbReference type="AlphaFoldDB" id="A0AAV6YHY1"/>
<accession>A0AAV6YHY1</accession>
<dbReference type="Proteomes" id="UP000824782">
    <property type="component" value="Unassembled WGS sequence"/>
</dbReference>
<evidence type="ECO:0000313" key="2">
    <source>
        <dbReference type="EMBL" id="KAG8535195.1"/>
    </source>
</evidence>
<feature type="non-terminal residue" evidence="2">
    <location>
        <position position="126"/>
    </location>
</feature>
<name>A0AAV6YHY1_ENGPU</name>
<feature type="coiled-coil region" evidence="1">
    <location>
        <begin position="90"/>
        <end position="117"/>
    </location>
</feature>
<protein>
    <submittedName>
        <fullName evidence="2">Uncharacterized protein</fullName>
    </submittedName>
</protein>
<evidence type="ECO:0000313" key="3">
    <source>
        <dbReference type="Proteomes" id="UP000824782"/>
    </source>
</evidence>
<gene>
    <name evidence="2" type="ORF">GDO81_029230</name>
</gene>
<feature type="coiled-coil region" evidence="1">
    <location>
        <begin position="32"/>
        <end position="59"/>
    </location>
</feature>
<reference evidence="2" key="1">
    <citation type="thesis" date="2020" institute="ProQuest LLC" country="789 East Eisenhower Parkway, Ann Arbor, MI, USA">
        <title>Comparative Genomics and Chromosome Evolution.</title>
        <authorList>
            <person name="Mudd A.B."/>
        </authorList>
    </citation>
    <scope>NUCLEOTIDE SEQUENCE</scope>
    <source>
        <strain evidence="2">237g6f4</strain>
        <tissue evidence="2">Blood</tissue>
    </source>
</reference>
<keyword evidence="1" id="KW-0175">Coiled coil</keyword>
<sequence length="126" mass="14611">EEKHQQITLKVQDVRGRKQMKKNELNSIDKKCDLGVIEIKQLQQQLQEYQSKLSSLLPEKQALNEKMKQLQLVKPPDSSTSSFLGIHKKNMEKDGLCQRLREQLDALEKETSAKLSEMDTFSNQLK</sequence>